<keyword evidence="2" id="KW-1185">Reference proteome</keyword>
<organism evidence="1 2">
    <name type="scientific">Cichorium intybus</name>
    <name type="common">Chicory</name>
    <dbReference type="NCBI Taxonomy" id="13427"/>
    <lineage>
        <taxon>Eukaryota</taxon>
        <taxon>Viridiplantae</taxon>
        <taxon>Streptophyta</taxon>
        <taxon>Embryophyta</taxon>
        <taxon>Tracheophyta</taxon>
        <taxon>Spermatophyta</taxon>
        <taxon>Magnoliopsida</taxon>
        <taxon>eudicotyledons</taxon>
        <taxon>Gunneridae</taxon>
        <taxon>Pentapetalae</taxon>
        <taxon>asterids</taxon>
        <taxon>campanulids</taxon>
        <taxon>Asterales</taxon>
        <taxon>Asteraceae</taxon>
        <taxon>Cichorioideae</taxon>
        <taxon>Cichorieae</taxon>
        <taxon>Cichoriinae</taxon>
        <taxon>Cichorium</taxon>
    </lineage>
</organism>
<proteinExistence type="predicted"/>
<dbReference type="EMBL" id="CM042011">
    <property type="protein sequence ID" value="KAI3767805.1"/>
    <property type="molecule type" value="Genomic_DNA"/>
</dbReference>
<gene>
    <name evidence="1" type="ORF">L2E82_18215</name>
</gene>
<evidence type="ECO:0000313" key="2">
    <source>
        <dbReference type="Proteomes" id="UP001055811"/>
    </source>
</evidence>
<dbReference type="Proteomes" id="UP001055811">
    <property type="component" value="Linkage Group LG03"/>
</dbReference>
<name>A0ACB9F9J1_CICIN</name>
<reference evidence="1 2" key="2">
    <citation type="journal article" date="2022" name="Mol. Ecol. Resour.">
        <title>The genomes of chicory, endive, great burdock and yacon provide insights into Asteraceae paleo-polyploidization history and plant inulin production.</title>
        <authorList>
            <person name="Fan W."/>
            <person name="Wang S."/>
            <person name="Wang H."/>
            <person name="Wang A."/>
            <person name="Jiang F."/>
            <person name="Liu H."/>
            <person name="Zhao H."/>
            <person name="Xu D."/>
            <person name="Zhang Y."/>
        </authorList>
    </citation>
    <scope>NUCLEOTIDE SEQUENCE [LARGE SCALE GENOMIC DNA]</scope>
    <source>
        <strain evidence="2">cv. Punajuju</strain>
        <tissue evidence="1">Leaves</tissue>
    </source>
</reference>
<sequence>MGFSPKPTSRKGFRSITLPCRSHPSTYSIEQVLNKVKTWEATSSLSNPSAETICSGVSQLMKLYECLDDLVKTCLSQNPTISRNQNMKWTDELLDESVSFLDILSNTADVLLQTRQQLSDLGCDIRRKGGPSIESIISSYIVFRKKLRKDLKRSFARLKEVDNMIYDCSFLADFENHHLTSLIRVFRQVSASTSTVILRLLLKFLATPVFKKIPTGRWTVLSRYMSKGKVVPEEKADTNINELQRLDGTLFGYSTSYKQEFVLIVQKKLEEFEATVVGINSHLESMSRRLISTRSSLLNLVSFNYLKDYYIFVKDQAAVPILDDGLKLSKYTFFPIIV</sequence>
<accession>A0ACB9F9J1</accession>
<evidence type="ECO:0000313" key="1">
    <source>
        <dbReference type="EMBL" id="KAI3767805.1"/>
    </source>
</evidence>
<reference evidence="2" key="1">
    <citation type="journal article" date="2022" name="Mol. Ecol. Resour.">
        <title>The genomes of chicory, endive, great burdock and yacon provide insights into Asteraceae palaeo-polyploidization history and plant inulin production.</title>
        <authorList>
            <person name="Fan W."/>
            <person name="Wang S."/>
            <person name="Wang H."/>
            <person name="Wang A."/>
            <person name="Jiang F."/>
            <person name="Liu H."/>
            <person name="Zhao H."/>
            <person name="Xu D."/>
            <person name="Zhang Y."/>
        </authorList>
    </citation>
    <scope>NUCLEOTIDE SEQUENCE [LARGE SCALE GENOMIC DNA]</scope>
    <source>
        <strain evidence="2">cv. Punajuju</strain>
    </source>
</reference>
<protein>
    <submittedName>
        <fullName evidence="1">Uncharacterized protein</fullName>
    </submittedName>
</protein>
<comment type="caution">
    <text evidence="1">The sequence shown here is derived from an EMBL/GenBank/DDBJ whole genome shotgun (WGS) entry which is preliminary data.</text>
</comment>